<evidence type="ECO:0000313" key="1">
    <source>
        <dbReference type="EMBL" id="GLI70982.1"/>
    </source>
</evidence>
<sequence length="107" mass="11586">MVLALQPWQQATTARPAAVEFRRISRLDLPDAGRVLTQQYEAFLTPGTWSGTRWGIRGEASTGSCSVRDARPGVCNPAGHGTRNSACPAFEPALYWSSCAYAAPMWG</sequence>
<accession>A0ABQ5SLW0</accession>
<organism evidence="1 2">
    <name type="scientific">Volvox africanus</name>
    <dbReference type="NCBI Taxonomy" id="51714"/>
    <lineage>
        <taxon>Eukaryota</taxon>
        <taxon>Viridiplantae</taxon>
        <taxon>Chlorophyta</taxon>
        <taxon>core chlorophytes</taxon>
        <taxon>Chlorophyceae</taxon>
        <taxon>CS clade</taxon>
        <taxon>Chlamydomonadales</taxon>
        <taxon>Volvocaceae</taxon>
        <taxon>Volvox</taxon>
    </lineage>
</organism>
<reference evidence="1 2" key="1">
    <citation type="journal article" date="2023" name="IScience">
        <title>Expanded male sex-determining region conserved during the evolution of homothallism in the green alga Volvox.</title>
        <authorList>
            <person name="Yamamoto K."/>
            <person name="Matsuzaki R."/>
            <person name="Mahakham W."/>
            <person name="Heman W."/>
            <person name="Sekimoto H."/>
            <person name="Kawachi M."/>
            <person name="Minakuchi Y."/>
            <person name="Toyoda A."/>
            <person name="Nozaki H."/>
        </authorList>
    </citation>
    <scope>NUCLEOTIDE SEQUENCE [LARGE SCALE GENOMIC DNA]</scope>
    <source>
        <strain evidence="1 2">NIES-4468</strain>
    </source>
</reference>
<dbReference type="Proteomes" id="UP001165090">
    <property type="component" value="Unassembled WGS sequence"/>
</dbReference>
<keyword evidence="2" id="KW-1185">Reference proteome</keyword>
<name>A0ABQ5SLW0_9CHLO</name>
<protein>
    <submittedName>
        <fullName evidence="1">Uncharacterized protein</fullName>
    </submittedName>
</protein>
<proteinExistence type="predicted"/>
<dbReference type="EMBL" id="BSDZ01000101">
    <property type="protein sequence ID" value="GLI70982.1"/>
    <property type="molecule type" value="Genomic_DNA"/>
</dbReference>
<gene>
    <name evidence="1" type="ORF">VaNZ11_016086</name>
</gene>
<evidence type="ECO:0000313" key="2">
    <source>
        <dbReference type="Proteomes" id="UP001165090"/>
    </source>
</evidence>
<comment type="caution">
    <text evidence="1">The sequence shown here is derived from an EMBL/GenBank/DDBJ whole genome shotgun (WGS) entry which is preliminary data.</text>
</comment>